<dbReference type="Gene3D" id="3.40.190.10">
    <property type="entry name" value="Periplasmic binding protein-like II"/>
    <property type="match status" value="1"/>
</dbReference>
<name>A0AAF1K500_9PROT</name>
<reference evidence="7" key="1">
    <citation type="submission" date="2020-01" db="EMBL/GenBank/DDBJ databases">
        <authorList>
            <person name="Rat A."/>
        </authorList>
    </citation>
    <scope>NUCLEOTIDE SEQUENCE</scope>
    <source>
        <strain evidence="7">LMG 28251</strain>
    </source>
</reference>
<evidence type="ECO:0000256" key="3">
    <source>
        <dbReference type="ARBA" id="ARBA00022448"/>
    </source>
</evidence>
<dbReference type="InterPro" id="IPR039424">
    <property type="entry name" value="SBP_5"/>
</dbReference>
<evidence type="ECO:0000256" key="2">
    <source>
        <dbReference type="ARBA" id="ARBA00005695"/>
    </source>
</evidence>
<dbReference type="CDD" id="cd08498">
    <property type="entry name" value="PBP2_NikA_DppA_OppA_like_2"/>
    <property type="match status" value="1"/>
</dbReference>
<keyword evidence="8" id="KW-1185">Reference proteome</keyword>
<sequence length="525" mass="57213">MLARTIALFLVLAGGAAAQELRIGMKAAIDGSDPHQSYSPNRNVQLHVYEPLVFQDAYQRPIPGLAESWRLIDATTWEFRLREGVTFHNGTPLHASDVIFSIQRAREARGIRTYSQNVRAITTMEAPDARTVILRTGGPAPMLPSLLASVGIVSAAAVGEAASEADWNGGRAAIGTGPFRWVRYTPGADVVIERAERHWAPLEPWRRVTYRFIPNDSARVAALLADDVDVIDAVPPALQPRVREDARTRLVVATTSFNFYIFLDVYRDVAPFVTTTDGQPLNRNPYRDVRVRRALSHAINRQALATRAMEGGAEPAGQVTPPNFIGHDPDLGLPAYDPGLARRLLAEAGYPGGFGLTLQCTADRFAGDARTCQAIGQMFTAVGLRTIVETLPTSVFFRRAGTGYAQNEPEFSASMSIFASTSGLASESMNTILRTPNATLGHGASNRGRNADPVLDGLLERIESELDDTQRAALTRAATRRVMEELPVIPVFWVRSAWGVRSNIRLAPRGDAYTMATSIRTATVP</sequence>
<evidence type="ECO:0000259" key="6">
    <source>
        <dbReference type="Pfam" id="PF00496"/>
    </source>
</evidence>
<dbReference type="AlphaFoldDB" id="A0AAF1K500"/>
<dbReference type="GO" id="GO:0015833">
    <property type="term" value="P:peptide transport"/>
    <property type="evidence" value="ECO:0007669"/>
    <property type="project" value="TreeGrafter"/>
</dbReference>
<comment type="caution">
    <text evidence="7">The sequence shown here is derived from an EMBL/GenBank/DDBJ whole genome shotgun (WGS) entry which is preliminary data.</text>
</comment>
<dbReference type="Pfam" id="PF00496">
    <property type="entry name" value="SBP_bac_5"/>
    <property type="match status" value="1"/>
</dbReference>
<dbReference type="PANTHER" id="PTHR30290">
    <property type="entry name" value="PERIPLASMIC BINDING COMPONENT OF ABC TRANSPORTER"/>
    <property type="match status" value="1"/>
</dbReference>
<feature type="signal peptide" evidence="5">
    <location>
        <begin position="1"/>
        <end position="18"/>
    </location>
</feature>
<comment type="subcellular location">
    <subcellularLocation>
        <location evidence="1">Periplasm</location>
    </subcellularLocation>
</comment>
<feature type="domain" description="Solute-binding protein family 5" evidence="6">
    <location>
        <begin position="61"/>
        <end position="436"/>
    </location>
</feature>
<dbReference type="SUPFAM" id="SSF53850">
    <property type="entry name" value="Periplasmic binding protein-like II"/>
    <property type="match status" value="1"/>
</dbReference>
<evidence type="ECO:0000313" key="7">
    <source>
        <dbReference type="EMBL" id="MBR0655865.1"/>
    </source>
</evidence>
<evidence type="ECO:0000256" key="5">
    <source>
        <dbReference type="SAM" id="SignalP"/>
    </source>
</evidence>
<proteinExistence type="inferred from homology"/>
<evidence type="ECO:0000256" key="1">
    <source>
        <dbReference type="ARBA" id="ARBA00004418"/>
    </source>
</evidence>
<dbReference type="PANTHER" id="PTHR30290:SF10">
    <property type="entry name" value="PERIPLASMIC OLIGOPEPTIDE-BINDING PROTEIN-RELATED"/>
    <property type="match status" value="1"/>
</dbReference>
<accession>A0AAF1K500</accession>
<feature type="chain" id="PRO_5042065719" evidence="5">
    <location>
        <begin position="19"/>
        <end position="525"/>
    </location>
</feature>
<gene>
    <name evidence="7" type="ORF">GXW79_12355</name>
</gene>
<dbReference type="RefSeq" id="WP_211874709.1">
    <property type="nucleotide sequence ID" value="NZ_JAAEDH010000013.1"/>
</dbReference>
<dbReference type="Gene3D" id="3.10.105.10">
    <property type="entry name" value="Dipeptide-binding Protein, Domain 3"/>
    <property type="match status" value="1"/>
</dbReference>
<dbReference type="GO" id="GO:0043190">
    <property type="term" value="C:ATP-binding cassette (ABC) transporter complex"/>
    <property type="evidence" value="ECO:0007669"/>
    <property type="project" value="InterPro"/>
</dbReference>
<dbReference type="InterPro" id="IPR000914">
    <property type="entry name" value="SBP_5_dom"/>
</dbReference>
<dbReference type="Gene3D" id="3.90.76.10">
    <property type="entry name" value="Dipeptide-binding Protein, Domain 1"/>
    <property type="match status" value="1"/>
</dbReference>
<dbReference type="EMBL" id="JAAEDH010000013">
    <property type="protein sequence ID" value="MBR0655865.1"/>
    <property type="molecule type" value="Genomic_DNA"/>
</dbReference>
<protein>
    <submittedName>
        <fullName evidence="7">ABC transporter substrate-binding protein</fullName>
    </submittedName>
</protein>
<keyword evidence="4 5" id="KW-0732">Signal</keyword>
<keyword evidence="3" id="KW-0813">Transport</keyword>
<dbReference type="Proteomes" id="UP001196068">
    <property type="component" value="Unassembled WGS sequence"/>
</dbReference>
<dbReference type="GO" id="GO:1904680">
    <property type="term" value="F:peptide transmembrane transporter activity"/>
    <property type="evidence" value="ECO:0007669"/>
    <property type="project" value="TreeGrafter"/>
</dbReference>
<organism evidence="7 8">
    <name type="scientific">Plastoroseomonas arctica</name>
    <dbReference type="NCBI Taxonomy" id="1509237"/>
    <lineage>
        <taxon>Bacteria</taxon>
        <taxon>Pseudomonadati</taxon>
        <taxon>Pseudomonadota</taxon>
        <taxon>Alphaproteobacteria</taxon>
        <taxon>Acetobacterales</taxon>
        <taxon>Acetobacteraceae</taxon>
        <taxon>Plastoroseomonas</taxon>
    </lineage>
</organism>
<evidence type="ECO:0000256" key="4">
    <source>
        <dbReference type="ARBA" id="ARBA00022729"/>
    </source>
</evidence>
<dbReference type="PIRSF" id="PIRSF002741">
    <property type="entry name" value="MppA"/>
    <property type="match status" value="1"/>
</dbReference>
<comment type="similarity">
    <text evidence="2">Belongs to the bacterial solute-binding protein 5 family.</text>
</comment>
<dbReference type="GO" id="GO:0030288">
    <property type="term" value="C:outer membrane-bounded periplasmic space"/>
    <property type="evidence" value="ECO:0007669"/>
    <property type="project" value="UniProtKB-ARBA"/>
</dbReference>
<dbReference type="InterPro" id="IPR030678">
    <property type="entry name" value="Peptide/Ni-bd"/>
</dbReference>
<reference evidence="7" key="2">
    <citation type="journal article" date="2021" name="Syst. Appl. Microbiol.">
        <title>Roseomonas hellenica sp. nov., isolated from roots of wild-growing Alkanna tinctoria.</title>
        <authorList>
            <person name="Rat A."/>
            <person name="Naranjo H.D."/>
            <person name="Lebbe L."/>
            <person name="Cnockaert M."/>
            <person name="Krigas N."/>
            <person name="Grigoriadou K."/>
            <person name="Maloupa E."/>
            <person name="Willems A."/>
        </authorList>
    </citation>
    <scope>NUCLEOTIDE SEQUENCE</scope>
    <source>
        <strain evidence="7">LMG 28251</strain>
    </source>
</reference>
<evidence type="ECO:0000313" key="8">
    <source>
        <dbReference type="Proteomes" id="UP001196068"/>
    </source>
</evidence>